<keyword evidence="3" id="KW-1185">Reference proteome</keyword>
<reference evidence="2" key="1">
    <citation type="submission" date="2020-10" db="EMBL/GenBank/DDBJ databases">
        <title>Chromosome-scale genome assembly of the Allis shad, Alosa alosa.</title>
        <authorList>
            <person name="Margot Z."/>
            <person name="Christophe K."/>
            <person name="Cabau C."/>
            <person name="Louis A."/>
            <person name="Berthelot C."/>
            <person name="Parey E."/>
            <person name="Roest Crollius H."/>
            <person name="Montfort J."/>
            <person name="Robinson-Rechavi M."/>
            <person name="Bucao C."/>
            <person name="Bouchez O."/>
            <person name="Gislard M."/>
            <person name="Lluch J."/>
            <person name="Milhes M."/>
            <person name="Lampietro C."/>
            <person name="Lopez Roques C."/>
            <person name="Donnadieu C."/>
            <person name="Braasch I."/>
            <person name="Desvignes T."/>
            <person name="Postlethwait J."/>
            <person name="Bobe J."/>
            <person name="Guiguen Y."/>
        </authorList>
    </citation>
    <scope>NUCLEOTIDE SEQUENCE</scope>
    <source>
        <strain evidence="2">M-15738</strain>
        <tissue evidence="2">Blood</tissue>
    </source>
</reference>
<accession>A0AAV6H8P7</accession>
<feature type="compositionally biased region" description="Basic residues" evidence="1">
    <location>
        <begin position="20"/>
        <end position="32"/>
    </location>
</feature>
<dbReference type="Proteomes" id="UP000823561">
    <property type="component" value="Chromosome 4"/>
</dbReference>
<feature type="compositionally biased region" description="Basic and acidic residues" evidence="1">
    <location>
        <begin position="1"/>
        <end position="19"/>
    </location>
</feature>
<evidence type="ECO:0000256" key="1">
    <source>
        <dbReference type="SAM" id="MobiDB-lite"/>
    </source>
</evidence>
<sequence length="188" mass="20786">MRERGDGKERGEALKDVMHRSKKRKPNKRDRQRRREEKKEGEKQRVSGRERENVCVCVSQSAGTFLLLLCVCARVCVCSRFHPCDHLLVLSLVPSVGVFVRVCWSAVRERSFTPLCADEGVGVVVRVSLLSSSLLSSPLLSPLLSSSPLSLLTASISLSLSLLRTHARTLKEGELPGLARLCVCECGE</sequence>
<name>A0AAV6H8P7_9TELE</name>
<evidence type="ECO:0000313" key="2">
    <source>
        <dbReference type="EMBL" id="KAG5282512.1"/>
    </source>
</evidence>
<organism evidence="2 3">
    <name type="scientific">Alosa alosa</name>
    <name type="common">allis shad</name>
    <dbReference type="NCBI Taxonomy" id="278164"/>
    <lineage>
        <taxon>Eukaryota</taxon>
        <taxon>Metazoa</taxon>
        <taxon>Chordata</taxon>
        <taxon>Craniata</taxon>
        <taxon>Vertebrata</taxon>
        <taxon>Euteleostomi</taxon>
        <taxon>Actinopterygii</taxon>
        <taxon>Neopterygii</taxon>
        <taxon>Teleostei</taxon>
        <taxon>Clupei</taxon>
        <taxon>Clupeiformes</taxon>
        <taxon>Clupeoidei</taxon>
        <taxon>Clupeidae</taxon>
        <taxon>Alosa</taxon>
    </lineage>
</organism>
<gene>
    <name evidence="2" type="ORF">AALO_G00056860</name>
</gene>
<evidence type="ECO:0008006" key="4">
    <source>
        <dbReference type="Google" id="ProtNLM"/>
    </source>
</evidence>
<evidence type="ECO:0000313" key="3">
    <source>
        <dbReference type="Proteomes" id="UP000823561"/>
    </source>
</evidence>
<feature type="compositionally biased region" description="Basic and acidic residues" evidence="1">
    <location>
        <begin position="33"/>
        <end position="45"/>
    </location>
</feature>
<dbReference type="EMBL" id="JADWDJ010000004">
    <property type="protein sequence ID" value="KAG5282512.1"/>
    <property type="molecule type" value="Genomic_DNA"/>
</dbReference>
<protein>
    <recommendedName>
        <fullName evidence="4">Transmembrane protein</fullName>
    </recommendedName>
</protein>
<proteinExistence type="predicted"/>
<feature type="region of interest" description="Disordered" evidence="1">
    <location>
        <begin position="1"/>
        <end position="45"/>
    </location>
</feature>
<comment type="caution">
    <text evidence="2">The sequence shown here is derived from an EMBL/GenBank/DDBJ whole genome shotgun (WGS) entry which is preliminary data.</text>
</comment>
<dbReference type="AlphaFoldDB" id="A0AAV6H8P7"/>